<evidence type="ECO:0000256" key="1">
    <source>
        <dbReference type="ARBA" id="ARBA00007613"/>
    </source>
</evidence>
<dbReference type="PANTHER" id="PTHR30203">
    <property type="entry name" value="OUTER MEMBRANE CATION EFFLUX PROTEIN"/>
    <property type="match status" value="1"/>
</dbReference>
<keyword evidence="2" id="KW-1134">Transmembrane beta strand</keyword>
<sequence length="479" mass="52354">MYTIHVKRLAASALLLAVVASCKISKDITYSQETLPPQYRSADTISSLTDSSNNRLLAALPWNDFFVDPALKTLITDAVAKNNQLQLALKNLEIARLQWTKAKWGNVPEVQLGVQASSNSPSENSMLGANLNQALQRSHIEEYALNVGLSWEADIWGKIKNQKRVAETNYLQTDAARKAVQTALIAEVAQGYYNLLMLDYQLNTAKKNAALTLQTRKLIEWQFQSGQVSALAIAQAEAQQLNAEKLIPLFEQQITVQENALSILAGSFPNAIQRSVGLAVPSTKENLSTGLPSALVANRPDVKQAELALTHANAEVGIAKADFYPALRIGASAGVNSFELSNWFTLPASLFGTVTGGITQPILQGKRIKTNYEVALVDREKAVISFRESVLVAVNEVSNALVSIEKLHSQQDVLERRAQQLEQAISKADLLFQSGMATYLEVVIAQGQLLESELELATNKRDQLSARVSLYRALGGGWQ</sequence>
<keyword evidence="3" id="KW-0175">Coiled coil</keyword>
<dbReference type="Proteomes" id="UP000192980">
    <property type="component" value="Unassembled WGS sequence"/>
</dbReference>
<keyword evidence="2" id="KW-0564">Palmitate</keyword>
<comment type="subcellular location">
    <subcellularLocation>
        <location evidence="2">Cell membrane</location>
        <topology evidence="2">Lipid-anchor</topology>
    </subcellularLocation>
</comment>
<evidence type="ECO:0000313" key="5">
    <source>
        <dbReference type="Proteomes" id="UP000192980"/>
    </source>
</evidence>
<keyword evidence="2" id="KW-0812">Transmembrane</keyword>
<dbReference type="InterPro" id="IPR010131">
    <property type="entry name" value="MdtP/NodT-like"/>
</dbReference>
<proteinExistence type="inferred from homology"/>
<dbReference type="GO" id="GO:0015562">
    <property type="term" value="F:efflux transmembrane transporter activity"/>
    <property type="evidence" value="ECO:0007669"/>
    <property type="project" value="InterPro"/>
</dbReference>
<dbReference type="AlphaFoldDB" id="A0A1X7IAZ0"/>
<accession>A0A1X7IAZ0</accession>
<keyword evidence="2" id="KW-0472">Membrane</keyword>
<evidence type="ECO:0000313" key="4">
    <source>
        <dbReference type="EMBL" id="SMG11643.1"/>
    </source>
</evidence>
<name>A0A1X7IAZ0_9SPHI</name>
<keyword evidence="2" id="KW-0732">Signal</keyword>
<organism evidence="4 5">
    <name type="scientific">Sphingobacterium psychroaquaticum</name>
    <dbReference type="NCBI Taxonomy" id="561061"/>
    <lineage>
        <taxon>Bacteria</taxon>
        <taxon>Pseudomonadati</taxon>
        <taxon>Bacteroidota</taxon>
        <taxon>Sphingobacteriia</taxon>
        <taxon>Sphingobacteriales</taxon>
        <taxon>Sphingobacteriaceae</taxon>
        <taxon>Sphingobacterium</taxon>
    </lineage>
</organism>
<keyword evidence="2 4" id="KW-0449">Lipoprotein</keyword>
<dbReference type="Gene3D" id="1.20.1600.10">
    <property type="entry name" value="Outer membrane efflux proteins (OEP)"/>
    <property type="match status" value="1"/>
</dbReference>
<keyword evidence="5" id="KW-1185">Reference proteome</keyword>
<reference evidence="4 5" key="1">
    <citation type="submission" date="2017-04" db="EMBL/GenBank/DDBJ databases">
        <authorList>
            <person name="Afonso C.L."/>
            <person name="Miller P.J."/>
            <person name="Scott M.A."/>
            <person name="Spackman E."/>
            <person name="Goraichik I."/>
            <person name="Dimitrov K.M."/>
            <person name="Suarez D.L."/>
            <person name="Swayne D.E."/>
        </authorList>
    </citation>
    <scope>NUCLEOTIDE SEQUENCE [LARGE SCALE GENOMIC DNA]</scope>
    <source>
        <strain evidence="4 5">DSM 22418</strain>
    </source>
</reference>
<evidence type="ECO:0000256" key="3">
    <source>
        <dbReference type="SAM" id="Coils"/>
    </source>
</evidence>
<dbReference type="GO" id="GO:0005886">
    <property type="term" value="C:plasma membrane"/>
    <property type="evidence" value="ECO:0007669"/>
    <property type="project" value="UniProtKB-SubCell"/>
</dbReference>
<comment type="similarity">
    <text evidence="1 2">Belongs to the outer membrane factor (OMF) (TC 1.B.17) family.</text>
</comment>
<dbReference type="RefSeq" id="WP_085471481.1">
    <property type="nucleotide sequence ID" value="NZ_FXAU01000001.1"/>
</dbReference>
<protein>
    <submittedName>
        <fullName evidence="4">Efflux transporter, outer membrane factor (OMF) lipoprotein, NodT family</fullName>
    </submittedName>
</protein>
<gene>
    <name evidence="4" type="ORF">SAMN05660862_0621</name>
</gene>
<feature type="chain" id="PRO_5011814308" evidence="2">
    <location>
        <begin position="23"/>
        <end position="479"/>
    </location>
</feature>
<feature type="signal peptide" evidence="2">
    <location>
        <begin position="1"/>
        <end position="22"/>
    </location>
</feature>
<dbReference type="Pfam" id="PF02321">
    <property type="entry name" value="OEP"/>
    <property type="match status" value="2"/>
</dbReference>
<dbReference type="PROSITE" id="PS51257">
    <property type="entry name" value="PROKAR_LIPOPROTEIN"/>
    <property type="match status" value="1"/>
</dbReference>
<dbReference type="Gene3D" id="2.20.200.10">
    <property type="entry name" value="Outer membrane efflux proteins (OEP)"/>
    <property type="match status" value="1"/>
</dbReference>
<dbReference type="OrthoDB" id="9770517at2"/>
<dbReference type="PANTHER" id="PTHR30203:SF30">
    <property type="entry name" value="OUTER MEMBRANE PROTEIN-RELATED"/>
    <property type="match status" value="1"/>
</dbReference>
<dbReference type="SUPFAM" id="SSF56954">
    <property type="entry name" value="Outer membrane efflux proteins (OEP)"/>
    <property type="match status" value="1"/>
</dbReference>
<dbReference type="STRING" id="561061.SAMN05660862_0621"/>
<dbReference type="EMBL" id="FXAU01000001">
    <property type="protein sequence ID" value="SMG11643.1"/>
    <property type="molecule type" value="Genomic_DNA"/>
</dbReference>
<evidence type="ECO:0000256" key="2">
    <source>
        <dbReference type="RuleBase" id="RU362097"/>
    </source>
</evidence>
<dbReference type="NCBIfam" id="TIGR01845">
    <property type="entry name" value="outer_NodT"/>
    <property type="match status" value="1"/>
</dbReference>
<dbReference type="InterPro" id="IPR003423">
    <property type="entry name" value="OMP_efflux"/>
</dbReference>
<feature type="coiled-coil region" evidence="3">
    <location>
        <begin position="404"/>
        <end position="467"/>
    </location>
</feature>